<dbReference type="EMBL" id="FXXQ01000012">
    <property type="protein sequence ID" value="SMX25140.1"/>
    <property type="molecule type" value="Genomic_DNA"/>
</dbReference>
<feature type="transmembrane region" description="Helical" evidence="7">
    <location>
        <begin position="284"/>
        <end position="306"/>
    </location>
</feature>
<sequence>MADRAQPLGLAGWTGIAATVAIPALIALTATAVVLSAEGGRGLSAADWAAIRFTLWQALLSAMISVGLAIPVARALARRQFLGREALITLLGAPFLLPVIVAVFGLLAIFGRSGLLNNGLVAIGAQPISIFGLHGVVLAHVFLNLPLATRLLLQGWQTIPAERFRLAASLDMRAGAMFRHLEVPMLVRAAPPAALIIFAICTTSFAVALTLGGGPRATTVELAIFQALRFDFDLTRAAMLSVVQLAITGSLALIALKLARAPDFGKGFDRPAKRWDVDDAPRRILDGMFIAAAALFLIAPMAAVFVRGATNLAGLPDVVWTSAGRSLLVAALSTTLVVSAGLFTSIAAARLRSGAVWIESAGLLAIAASPLVVGTGLFIIVFPFVEPARLALPVTALVNAVVTLPFVLRALIPAVRDAEASFGPLADSLDLKSLARLRLLILPRIRRPLGFSAGLAAALSMGDLGVIALFADPATATLPLQLYRLMGAYRMDDAAGASLLLLSLSFALFWACDWGGRRGA</sequence>
<evidence type="ECO:0000256" key="5">
    <source>
        <dbReference type="ARBA" id="ARBA00022989"/>
    </source>
</evidence>
<organism evidence="9 10">
    <name type="scientific">Boseongicola aestuarii</name>
    <dbReference type="NCBI Taxonomy" id="1470561"/>
    <lineage>
        <taxon>Bacteria</taxon>
        <taxon>Pseudomonadati</taxon>
        <taxon>Pseudomonadota</taxon>
        <taxon>Alphaproteobacteria</taxon>
        <taxon>Rhodobacterales</taxon>
        <taxon>Paracoccaceae</taxon>
        <taxon>Boseongicola</taxon>
    </lineage>
</organism>
<dbReference type="Gene3D" id="1.10.3720.10">
    <property type="entry name" value="MetI-like"/>
    <property type="match status" value="2"/>
</dbReference>
<keyword evidence="2" id="KW-0813">Transport</keyword>
<dbReference type="CDD" id="cd06261">
    <property type="entry name" value="TM_PBP2"/>
    <property type="match status" value="1"/>
</dbReference>
<dbReference type="AlphaFoldDB" id="A0A238J5C3"/>
<dbReference type="PANTHER" id="PTHR30183">
    <property type="entry name" value="MOLYBDENUM TRANSPORT SYSTEM PERMEASE PROTEIN MODB"/>
    <property type="match status" value="1"/>
</dbReference>
<feature type="domain" description="ABC transmembrane type-1" evidence="8">
    <location>
        <begin position="323"/>
        <end position="510"/>
    </location>
</feature>
<keyword evidence="10" id="KW-1185">Reference proteome</keyword>
<dbReference type="SUPFAM" id="SSF161098">
    <property type="entry name" value="MetI-like"/>
    <property type="match status" value="2"/>
</dbReference>
<evidence type="ECO:0000256" key="2">
    <source>
        <dbReference type="ARBA" id="ARBA00022448"/>
    </source>
</evidence>
<evidence type="ECO:0000256" key="6">
    <source>
        <dbReference type="ARBA" id="ARBA00023136"/>
    </source>
</evidence>
<evidence type="ECO:0000256" key="1">
    <source>
        <dbReference type="ARBA" id="ARBA00004651"/>
    </source>
</evidence>
<feature type="transmembrane region" description="Helical" evidence="7">
    <location>
        <begin position="130"/>
        <end position="153"/>
    </location>
</feature>
<dbReference type="InterPro" id="IPR035906">
    <property type="entry name" value="MetI-like_sf"/>
</dbReference>
<evidence type="ECO:0000256" key="3">
    <source>
        <dbReference type="ARBA" id="ARBA00022475"/>
    </source>
</evidence>
<feature type="transmembrane region" description="Helical" evidence="7">
    <location>
        <begin position="494"/>
        <end position="512"/>
    </location>
</feature>
<dbReference type="InterPro" id="IPR000515">
    <property type="entry name" value="MetI-like"/>
</dbReference>
<feature type="transmembrane region" description="Helical" evidence="7">
    <location>
        <begin position="55"/>
        <end position="76"/>
    </location>
</feature>
<feature type="transmembrane region" description="Helical" evidence="7">
    <location>
        <begin position="361"/>
        <end position="384"/>
    </location>
</feature>
<evidence type="ECO:0000313" key="9">
    <source>
        <dbReference type="EMBL" id="SMX25140.1"/>
    </source>
</evidence>
<accession>A0A238J5C3</accession>
<evidence type="ECO:0000256" key="7">
    <source>
        <dbReference type="SAM" id="Phobius"/>
    </source>
</evidence>
<gene>
    <name evidence="9" type="primary">cysW_2</name>
    <name evidence="9" type="ORF">BOA8489_03275</name>
</gene>
<name>A0A238J5C3_9RHOB</name>
<dbReference type="PROSITE" id="PS50928">
    <property type="entry name" value="ABC_TM1"/>
    <property type="match status" value="2"/>
</dbReference>
<feature type="transmembrane region" description="Helical" evidence="7">
    <location>
        <begin position="326"/>
        <end position="349"/>
    </location>
</feature>
<feature type="transmembrane region" description="Helical" evidence="7">
    <location>
        <begin position="449"/>
        <end position="471"/>
    </location>
</feature>
<evidence type="ECO:0000313" key="10">
    <source>
        <dbReference type="Proteomes" id="UP000201838"/>
    </source>
</evidence>
<feature type="transmembrane region" description="Helical" evidence="7">
    <location>
        <begin position="193"/>
        <end position="214"/>
    </location>
</feature>
<keyword evidence="5 7" id="KW-1133">Transmembrane helix</keyword>
<protein>
    <submittedName>
        <fullName evidence="9">Sulfate transport system permease protein CysW</fullName>
    </submittedName>
</protein>
<feature type="domain" description="ABC transmembrane type-1" evidence="8">
    <location>
        <begin position="51"/>
        <end position="255"/>
    </location>
</feature>
<dbReference type="Proteomes" id="UP000201838">
    <property type="component" value="Unassembled WGS sequence"/>
</dbReference>
<reference evidence="9 10" key="1">
    <citation type="submission" date="2017-05" db="EMBL/GenBank/DDBJ databases">
        <authorList>
            <person name="Song R."/>
            <person name="Chenine A.L."/>
            <person name="Ruprecht R.M."/>
        </authorList>
    </citation>
    <scope>NUCLEOTIDE SEQUENCE [LARGE SCALE GENOMIC DNA]</scope>
    <source>
        <strain evidence="9 10">CECT 8489</strain>
    </source>
</reference>
<dbReference type="GO" id="GO:0005886">
    <property type="term" value="C:plasma membrane"/>
    <property type="evidence" value="ECO:0007669"/>
    <property type="project" value="UniProtKB-SubCell"/>
</dbReference>
<feature type="transmembrane region" description="Helical" evidence="7">
    <location>
        <begin position="88"/>
        <end position="110"/>
    </location>
</feature>
<keyword evidence="3" id="KW-1003">Cell membrane</keyword>
<proteinExistence type="predicted"/>
<keyword evidence="6 7" id="KW-0472">Membrane</keyword>
<dbReference type="OrthoDB" id="7066776at2"/>
<keyword evidence="4 7" id="KW-0812">Transmembrane</keyword>
<feature type="transmembrane region" description="Helical" evidence="7">
    <location>
        <begin position="234"/>
        <end position="256"/>
    </location>
</feature>
<feature type="transmembrane region" description="Helical" evidence="7">
    <location>
        <begin position="12"/>
        <end position="35"/>
    </location>
</feature>
<dbReference type="RefSeq" id="WP_093975341.1">
    <property type="nucleotide sequence ID" value="NZ_FXXQ01000012.1"/>
</dbReference>
<evidence type="ECO:0000259" key="8">
    <source>
        <dbReference type="PROSITE" id="PS50928"/>
    </source>
</evidence>
<dbReference type="GO" id="GO:0055085">
    <property type="term" value="P:transmembrane transport"/>
    <property type="evidence" value="ECO:0007669"/>
    <property type="project" value="InterPro"/>
</dbReference>
<dbReference type="PANTHER" id="PTHR30183:SF9">
    <property type="entry name" value="THIAMINE TRANSPORT SYSTEM PERMEASE PROTEIN THIP"/>
    <property type="match status" value="1"/>
</dbReference>
<comment type="subcellular location">
    <subcellularLocation>
        <location evidence="1">Cell membrane</location>
        <topology evidence="1">Multi-pass membrane protein</topology>
    </subcellularLocation>
</comment>
<evidence type="ECO:0000256" key="4">
    <source>
        <dbReference type="ARBA" id="ARBA00022692"/>
    </source>
</evidence>
<feature type="transmembrane region" description="Helical" evidence="7">
    <location>
        <begin position="390"/>
        <end position="412"/>
    </location>
</feature>